<comment type="caution">
    <text evidence="10">The sequence shown here is derived from an EMBL/GenBank/DDBJ whole genome shotgun (WGS) entry which is preliminary data.</text>
</comment>
<reference evidence="10 11" key="1">
    <citation type="submission" date="2024-01" db="EMBL/GenBank/DDBJ databases">
        <title>The genomes of 5 underutilized Papilionoideae crops provide insights into root nodulation and disease resistanc.</title>
        <authorList>
            <person name="Jiang F."/>
        </authorList>
    </citation>
    <scope>NUCLEOTIDE SEQUENCE [LARGE SCALE GENOMIC DNA]</scope>
    <source>
        <strain evidence="10">JINMINGXINNONG_FW02</strain>
        <tissue evidence="10">Leaves</tissue>
    </source>
</reference>
<evidence type="ECO:0000256" key="2">
    <source>
        <dbReference type="ARBA" id="ARBA00008963"/>
    </source>
</evidence>
<dbReference type="GO" id="GO:2000280">
    <property type="term" value="P:regulation of root development"/>
    <property type="evidence" value="ECO:0007669"/>
    <property type="project" value="TreeGrafter"/>
</dbReference>
<feature type="compositionally biased region" description="Polar residues" evidence="8">
    <location>
        <begin position="100"/>
        <end position="115"/>
    </location>
</feature>
<protein>
    <submittedName>
        <fullName evidence="10">Uncharacterized protein</fullName>
    </submittedName>
</protein>
<evidence type="ECO:0000256" key="4">
    <source>
        <dbReference type="ARBA" id="ARBA00022525"/>
    </source>
</evidence>
<evidence type="ECO:0000256" key="7">
    <source>
        <dbReference type="ARBA" id="ARBA00023278"/>
    </source>
</evidence>
<evidence type="ECO:0000313" key="10">
    <source>
        <dbReference type="EMBL" id="KAK7376871.1"/>
    </source>
</evidence>
<dbReference type="GO" id="GO:1901371">
    <property type="term" value="P:regulation of leaf morphogenesis"/>
    <property type="evidence" value="ECO:0007669"/>
    <property type="project" value="TreeGrafter"/>
</dbReference>
<dbReference type="PANTHER" id="PTHR33348">
    <property type="entry name" value="PRECURSOR OF CEP5"/>
    <property type="match status" value="1"/>
</dbReference>
<dbReference type="PANTHER" id="PTHR33348:SF39">
    <property type="entry name" value="PRECURSOR OF CEP5"/>
    <property type="match status" value="1"/>
</dbReference>
<evidence type="ECO:0000256" key="8">
    <source>
        <dbReference type="SAM" id="MobiDB-lite"/>
    </source>
</evidence>
<feature type="chain" id="PRO_5042849095" evidence="9">
    <location>
        <begin position="27"/>
        <end position="115"/>
    </location>
</feature>
<feature type="region of interest" description="Disordered" evidence="8">
    <location>
        <begin position="64"/>
        <end position="115"/>
    </location>
</feature>
<keyword evidence="3" id="KW-0052">Apoplast</keyword>
<keyword evidence="7" id="KW-0379">Hydroxylation</keyword>
<proteinExistence type="inferred from homology"/>
<evidence type="ECO:0000256" key="5">
    <source>
        <dbReference type="ARBA" id="ARBA00022702"/>
    </source>
</evidence>
<dbReference type="GO" id="GO:0006995">
    <property type="term" value="P:cellular response to nitrogen starvation"/>
    <property type="evidence" value="ECO:0007669"/>
    <property type="project" value="UniProtKB-ARBA"/>
</dbReference>
<evidence type="ECO:0000256" key="9">
    <source>
        <dbReference type="SAM" id="SignalP"/>
    </source>
</evidence>
<dbReference type="EMBL" id="JAYMYR010000002">
    <property type="protein sequence ID" value="KAK7376871.1"/>
    <property type="molecule type" value="Genomic_DNA"/>
</dbReference>
<name>A0AAN9NQ11_PHACN</name>
<dbReference type="GO" id="GO:0005179">
    <property type="term" value="F:hormone activity"/>
    <property type="evidence" value="ECO:0007669"/>
    <property type="project" value="UniProtKB-KW"/>
</dbReference>
<dbReference type="AlphaFoldDB" id="A0AAN9NQ11"/>
<evidence type="ECO:0000313" key="11">
    <source>
        <dbReference type="Proteomes" id="UP001374584"/>
    </source>
</evidence>
<dbReference type="Proteomes" id="UP001374584">
    <property type="component" value="Unassembled WGS sequence"/>
</dbReference>
<keyword evidence="11" id="KW-1185">Reference proteome</keyword>
<accession>A0AAN9NQ11</accession>
<sequence>MANLKLVFTITSVLLCLLFLNGIVSAKARALKEEHVMKTYQMGAVEDNINLQWRRSIMENAAKTTTTTTLDSPNNASGDDKWINDFRPTDPGHSPGAGHSSPTPKEATNNGAPKP</sequence>
<evidence type="ECO:0000256" key="6">
    <source>
        <dbReference type="ARBA" id="ARBA00022729"/>
    </source>
</evidence>
<gene>
    <name evidence="10" type="ORF">VNO80_02289</name>
</gene>
<dbReference type="GO" id="GO:1902025">
    <property type="term" value="P:nitrate import"/>
    <property type="evidence" value="ECO:0007669"/>
    <property type="project" value="TreeGrafter"/>
</dbReference>
<comment type="subcellular location">
    <subcellularLocation>
        <location evidence="1">Secreted</location>
        <location evidence="1">Extracellular space</location>
        <location evidence="1">Apoplast</location>
    </subcellularLocation>
</comment>
<evidence type="ECO:0000256" key="1">
    <source>
        <dbReference type="ARBA" id="ARBA00004271"/>
    </source>
</evidence>
<feature type="signal peptide" evidence="9">
    <location>
        <begin position="1"/>
        <end position="26"/>
    </location>
</feature>
<keyword evidence="4" id="KW-0964">Secreted</keyword>
<dbReference type="InterPro" id="IPR033250">
    <property type="entry name" value="CEP"/>
</dbReference>
<dbReference type="GO" id="GO:0048364">
    <property type="term" value="P:root development"/>
    <property type="evidence" value="ECO:0007669"/>
    <property type="project" value="InterPro"/>
</dbReference>
<organism evidence="10 11">
    <name type="scientific">Phaseolus coccineus</name>
    <name type="common">Scarlet runner bean</name>
    <name type="synonym">Phaseolus multiflorus</name>
    <dbReference type="NCBI Taxonomy" id="3886"/>
    <lineage>
        <taxon>Eukaryota</taxon>
        <taxon>Viridiplantae</taxon>
        <taxon>Streptophyta</taxon>
        <taxon>Embryophyta</taxon>
        <taxon>Tracheophyta</taxon>
        <taxon>Spermatophyta</taxon>
        <taxon>Magnoliopsida</taxon>
        <taxon>eudicotyledons</taxon>
        <taxon>Gunneridae</taxon>
        <taxon>Pentapetalae</taxon>
        <taxon>rosids</taxon>
        <taxon>fabids</taxon>
        <taxon>Fabales</taxon>
        <taxon>Fabaceae</taxon>
        <taxon>Papilionoideae</taxon>
        <taxon>50 kb inversion clade</taxon>
        <taxon>NPAAA clade</taxon>
        <taxon>indigoferoid/millettioid clade</taxon>
        <taxon>Phaseoleae</taxon>
        <taxon>Phaseolus</taxon>
    </lineage>
</organism>
<keyword evidence="5" id="KW-0372">Hormone</keyword>
<comment type="similarity">
    <text evidence="2">Belongs to the C-terminally encoded plant signaling peptide (CEP) family.</text>
</comment>
<dbReference type="GO" id="GO:0048046">
    <property type="term" value="C:apoplast"/>
    <property type="evidence" value="ECO:0007669"/>
    <property type="project" value="UniProtKB-SubCell"/>
</dbReference>
<feature type="compositionally biased region" description="Basic and acidic residues" evidence="8">
    <location>
        <begin position="78"/>
        <end position="90"/>
    </location>
</feature>
<evidence type="ECO:0000256" key="3">
    <source>
        <dbReference type="ARBA" id="ARBA00022523"/>
    </source>
</evidence>
<keyword evidence="6 9" id="KW-0732">Signal</keyword>